<dbReference type="AlphaFoldDB" id="A0A317C423"/>
<evidence type="ECO:0000259" key="4">
    <source>
        <dbReference type="Pfam" id="PF01420"/>
    </source>
</evidence>
<sequence length="404" mass="45572">MKTINISELIDSGEASIQTGPFGTQLKAKDYVESGTPVINVKNVGFGTIRHAGLEYVNDKMREKLSAHILQKGDIVFGRKGAVERHALIYDHGDGWIQGSDCLRLRINSNRVNNRFVSYYLRTQAHQDWMQALCSFGATMASLNQGIVKRISLPLPSTQTQDKVAAILTSYDDLIETNNQRIQLLEKMAEEIYKEWFVRLRFPGHETVKVVKGVPSGWSTSTIKSLISRKPTPKKYKEKEVLGEGRVPVLDQSTKDTLGFHNGDVDFKATNDDPIIVFGDHSCKMLLMESDFSLAENMIPFTPKTKDVLAHYLFYTVKGLAKTTEYKRHWGDLVIKEVFVAPRNLQIEFGDLVKTNLKEINLLKEVNQNLSDTRDKLLPRLISGKLSVENLDINFPPSMEDALA</sequence>
<proteinExistence type="inferred from homology"/>
<dbReference type="EMBL" id="QGKM01000069">
    <property type="protein sequence ID" value="PWQ93029.1"/>
    <property type="molecule type" value="Genomic_DNA"/>
</dbReference>
<dbReference type="SUPFAM" id="SSF116734">
    <property type="entry name" value="DNA methylase specificity domain"/>
    <property type="match status" value="2"/>
</dbReference>
<keyword evidence="5" id="KW-0540">Nuclease</keyword>
<organism evidence="5 6">
    <name type="scientific">Leucothrix pacifica</name>
    <dbReference type="NCBI Taxonomy" id="1247513"/>
    <lineage>
        <taxon>Bacteria</taxon>
        <taxon>Pseudomonadati</taxon>
        <taxon>Pseudomonadota</taxon>
        <taxon>Gammaproteobacteria</taxon>
        <taxon>Thiotrichales</taxon>
        <taxon>Thiotrichaceae</taxon>
        <taxon>Leucothrix</taxon>
    </lineage>
</organism>
<dbReference type="PANTHER" id="PTHR30408:SF13">
    <property type="entry name" value="TYPE I RESTRICTION ENZYME HINDI SPECIFICITY SUBUNIT"/>
    <property type="match status" value="1"/>
</dbReference>
<dbReference type="GO" id="GO:0004519">
    <property type="term" value="F:endonuclease activity"/>
    <property type="evidence" value="ECO:0007669"/>
    <property type="project" value="UniProtKB-KW"/>
</dbReference>
<dbReference type="Pfam" id="PF01420">
    <property type="entry name" value="Methylase_S"/>
    <property type="match status" value="1"/>
</dbReference>
<reference evidence="5 6" key="1">
    <citation type="submission" date="2018-05" db="EMBL/GenBank/DDBJ databases">
        <title>Leucothrix arctica sp. nov., isolated from Arctic seawater.</title>
        <authorList>
            <person name="Choi A."/>
            <person name="Baek K."/>
        </authorList>
    </citation>
    <scope>NUCLEOTIDE SEQUENCE [LARGE SCALE GENOMIC DNA]</scope>
    <source>
        <strain evidence="5 6">JCM 18388</strain>
    </source>
</reference>
<protein>
    <submittedName>
        <fullName evidence="5">Restriction endonuclease subunit S</fullName>
    </submittedName>
</protein>
<comment type="similarity">
    <text evidence="1">Belongs to the type-I restriction system S methylase family.</text>
</comment>
<dbReference type="GO" id="GO:0003677">
    <property type="term" value="F:DNA binding"/>
    <property type="evidence" value="ECO:0007669"/>
    <property type="project" value="UniProtKB-KW"/>
</dbReference>
<feature type="domain" description="Type I restriction modification DNA specificity" evidence="4">
    <location>
        <begin position="37"/>
        <end position="186"/>
    </location>
</feature>
<evidence type="ECO:0000256" key="1">
    <source>
        <dbReference type="ARBA" id="ARBA00010923"/>
    </source>
</evidence>
<evidence type="ECO:0000256" key="2">
    <source>
        <dbReference type="ARBA" id="ARBA00022747"/>
    </source>
</evidence>
<gene>
    <name evidence="5" type="ORF">DKW60_18255</name>
</gene>
<keyword evidence="6" id="KW-1185">Reference proteome</keyword>
<dbReference type="Proteomes" id="UP000245539">
    <property type="component" value="Unassembled WGS sequence"/>
</dbReference>
<keyword evidence="5" id="KW-0255">Endonuclease</keyword>
<comment type="caution">
    <text evidence="5">The sequence shown here is derived from an EMBL/GenBank/DDBJ whole genome shotgun (WGS) entry which is preliminary data.</text>
</comment>
<evidence type="ECO:0000256" key="3">
    <source>
        <dbReference type="ARBA" id="ARBA00023125"/>
    </source>
</evidence>
<dbReference type="OrthoDB" id="9798929at2"/>
<dbReference type="InterPro" id="IPR052021">
    <property type="entry name" value="Type-I_RS_S_subunit"/>
</dbReference>
<name>A0A317C423_9GAMM</name>
<dbReference type="InterPro" id="IPR044946">
    <property type="entry name" value="Restrct_endonuc_typeI_TRD_sf"/>
</dbReference>
<dbReference type="PANTHER" id="PTHR30408">
    <property type="entry name" value="TYPE-1 RESTRICTION ENZYME ECOKI SPECIFICITY PROTEIN"/>
    <property type="match status" value="1"/>
</dbReference>
<evidence type="ECO:0000313" key="6">
    <source>
        <dbReference type="Proteomes" id="UP000245539"/>
    </source>
</evidence>
<keyword evidence="3" id="KW-0238">DNA-binding</keyword>
<keyword evidence="2" id="KW-0680">Restriction system</keyword>
<dbReference type="GO" id="GO:0009307">
    <property type="term" value="P:DNA restriction-modification system"/>
    <property type="evidence" value="ECO:0007669"/>
    <property type="project" value="UniProtKB-KW"/>
</dbReference>
<accession>A0A317C423</accession>
<keyword evidence="5" id="KW-0378">Hydrolase</keyword>
<dbReference type="InterPro" id="IPR000055">
    <property type="entry name" value="Restrct_endonuc_typeI_TRD"/>
</dbReference>
<dbReference type="RefSeq" id="WP_109839101.1">
    <property type="nucleotide sequence ID" value="NZ_QGKM01000069.1"/>
</dbReference>
<evidence type="ECO:0000313" key="5">
    <source>
        <dbReference type="EMBL" id="PWQ93029.1"/>
    </source>
</evidence>
<dbReference type="Gene3D" id="3.90.220.20">
    <property type="entry name" value="DNA methylase specificity domains"/>
    <property type="match status" value="2"/>
</dbReference>